<evidence type="ECO:0000313" key="3">
    <source>
        <dbReference type="EMBL" id="KNC53180.1"/>
    </source>
</evidence>
<dbReference type="GeneID" id="25567759"/>
<feature type="compositionally biased region" description="Basic residues" evidence="1">
    <location>
        <begin position="299"/>
        <end position="320"/>
    </location>
</feature>
<dbReference type="OrthoDB" id="415023at2759"/>
<reference evidence="3 4" key="1">
    <citation type="submission" date="2010-05" db="EMBL/GenBank/DDBJ databases">
        <title>The Genome Sequence of Thecamonas trahens ATCC 50062.</title>
        <authorList>
            <consortium name="The Broad Institute Genome Sequencing Platform"/>
            <person name="Russ C."/>
            <person name="Cuomo C."/>
            <person name="Shea T."/>
            <person name="Young S.K."/>
            <person name="Zeng Q."/>
            <person name="Koehrsen M."/>
            <person name="Haas B."/>
            <person name="Borodovsky M."/>
            <person name="Guigo R."/>
            <person name="Alvarado L."/>
            <person name="Berlin A."/>
            <person name="Bochicchio J."/>
            <person name="Borenstein D."/>
            <person name="Chapman S."/>
            <person name="Chen Z."/>
            <person name="Freedman E."/>
            <person name="Gellesch M."/>
            <person name="Goldberg J."/>
            <person name="Griggs A."/>
            <person name="Gujja S."/>
            <person name="Heilman E."/>
            <person name="Heiman D."/>
            <person name="Hepburn T."/>
            <person name="Howarth C."/>
            <person name="Jen D."/>
            <person name="Larson L."/>
            <person name="Mehta T."/>
            <person name="Park D."/>
            <person name="Pearson M."/>
            <person name="Roberts A."/>
            <person name="Saif S."/>
            <person name="Shenoy N."/>
            <person name="Sisk P."/>
            <person name="Stolte C."/>
            <person name="Sykes S."/>
            <person name="Thomson T."/>
            <person name="Walk T."/>
            <person name="White J."/>
            <person name="Yandava C."/>
            <person name="Burger G."/>
            <person name="Gray M.W."/>
            <person name="Holland P.W.H."/>
            <person name="King N."/>
            <person name="Lang F.B.F."/>
            <person name="Roger A.J."/>
            <person name="Ruiz-Trillo I."/>
            <person name="Lander E."/>
            <person name="Nusbaum C."/>
        </authorList>
    </citation>
    <scope>NUCLEOTIDE SEQUENCE [LARGE SCALE GENOMIC DNA]</scope>
    <source>
        <strain evidence="3 4">ATCC 50062</strain>
    </source>
</reference>
<dbReference type="EMBL" id="GL349479">
    <property type="protein sequence ID" value="KNC53180.1"/>
    <property type="molecule type" value="Genomic_DNA"/>
</dbReference>
<dbReference type="PROSITE" id="PS50802">
    <property type="entry name" value="OTU"/>
    <property type="match status" value="1"/>
</dbReference>
<name>A0A0L0DLQ4_THETB</name>
<sequence>MSSVKAAERKARNAARKARDRAKWARDENVYSANFVKFQKQMESLALIIKDVASDGNCLFRAAADQLYGEVTSHAEIRAAVMDHVAANKDLYQWFVEDDEPFDDYVAYMRESRSWGGQIEIQALSMVYSVNIIIHRLNEPRWSIINFPEDTRTLHLSYHDQQHYASVRPLAGPLTGPFDPIPAAGLVSGAPKVPAAKPRDPGAPTDEELVVMQATDMSGPDALCIVRDTLHDFMGNVDAAIEYLCVVKYQSPPTIDAAAAAAAAASASASTPAVAAALSMPATDAACDAADGPAEPTVKPKRMTKRDKKRLKREQKRLKRRDAAVADQAAAAAERAAAAPDANVLDFGDIGV</sequence>
<organism evidence="3 4">
    <name type="scientific">Thecamonas trahens ATCC 50062</name>
    <dbReference type="NCBI Taxonomy" id="461836"/>
    <lineage>
        <taxon>Eukaryota</taxon>
        <taxon>Apusozoa</taxon>
        <taxon>Apusomonadida</taxon>
        <taxon>Apusomonadidae</taxon>
        <taxon>Thecamonas</taxon>
    </lineage>
</organism>
<gene>
    <name evidence="3" type="ORF">AMSG_09261</name>
</gene>
<dbReference type="PANTHER" id="PTHR12419">
    <property type="entry name" value="OTU DOMAIN CONTAINING PROTEIN"/>
    <property type="match status" value="1"/>
</dbReference>
<evidence type="ECO:0000256" key="1">
    <source>
        <dbReference type="SAM" id="MobiDB-lite"/>
    </source>
</evidence>
<dbReference type="Gene3D" id="3.90.70.80">
    <property type="match status" value="1"/>
</dbReference>
<feature type="region of interest" description="Disordered" evidence="1">
    <location>
        <begin position="288"/>
        <end position="325"/>
    </location>
</feature>
<keyword evidence="4" id="KW-1185">Reference proteome</keyword>
<proteinExistence type="predicted"/>
<evidence type="ECO:0000259" key="2">
    <source>
        <dbReference type="PROSITE" id="PS50802"/>
    </source>
</evidence>
<dbReference type="STRING" id="461836.A0A0L0DLQ4"/>
<feature type="domain" description="OTU" evidence="2">
    <location>
        <begin position="47"/>
        <end position="170"/>
    </location>
</feature>
<dbReference type="RefSeq" id="XP_013754652.1">
    <property type="nucleotide sequence ID" value="XM_013899198.1"/>
</dbReference>
<accession>A0A0L0DLQ4</accession>
<dbReference type="PANTHER" id="PTHR12419:SF7">
    <property type="entry name" value="OTU DOMAIN-CONTAINING PROTEIN 3"/>
    <property type="match status" value="1"/>
</dbReference>
<dbReference type="GO" id="GO:0016579">
    <property type="term" value="P:protein deubiquitination"/>
    <property type="evidence" value="ECO:0007669"/>
    <property type="project" value="TreeGrafter"/>
</dbReference>
<dbReference type="SUPFAM" id="SSF54001">
    <property type="entry name" value="Cysteine proteinases"/>
    <property type="match status" value="1"/>
</dbReference>
<protein>
    <submittedName>
        <fullName evidence="3">OTU domain containin protein</fullName>
    </submittedName>
</protein>
<dbReference type="eggNOG" id="KOG2605">
    <property type="taxonomic scope" value="Eukaryota"/>
</dbReference>
<evidence type="ECO:0000313" key="4">
    <source>
        <dbReference type="Proteomes" id="UP000054408"/>
    </source>
</evidence>
<dbReference type="AlphaFoldDB" id="A0A0L0DLQ4"/>
<dbReference type="GO" id="GO:0004843">
    <property type="term" value="F:cysteine-type deubiquitinase activity"/>
    <property type="evidence" value="ECO:0007669"/>
    <property type="project" value="TreeGrafter"/>
</dbReference>
<dbReference type="Proteomes" id="UP000054408">
    <property type="component" value="Unassembled WGS sequence"/>
</dbReference>
<dbReference type="Pfam" id="PF02338">
    <property type="entry name" value="OTU"/>
    <property type="match status" value="1"/>
</dbReference>
<dbReference type="CDD" id="cd22771">
    <property type="entry name" value="OTU_plant_OTU7-like"/>
    <property type="match status" value="1"/>
</dbReference>
<dbReference type="InterPro" id="IPR050704">
    <property type="entry name" value="Peptidase_C85-like"/>
</dbReference>
<dbReference type="InterPro" id="IPR003323">
    <property type="entry name" value="OTU_dom"/>
</dbReference>
<dbReference type="InterPro" id="IPR038765">
    <property type="entry name" value="Papain-like_cys_pep_sf"/>
</dbReference>